<dbReference type="Pfam" id="PF00083">
    <property type="entry name" value="Sugar_tr"/>
    <property type="match status" value="1"/>
</dbReference>
<proteinExistence type="predicted"/>
<dbReference type="Gene3D" id="1.20.1250.20">
    <property type="entry name" value="MFS general substrate transporter like domains"/>
    <property type="match status" value="2"/>
</dbReference>
<comment type="caution">
    <text evidence="6">The sequence shown here is derived from an EMBL/GenBank/DDBJ whole genome shotgun (WGS) entry which is preliminary data.</text>
</comment>
<feature type="transmembrane region" description="Helical" evidence="5">
    <location>
        <begin position="322"/>
        <end position="340"/>
    </location>
</feature>
<dbReference type="Proteomes" id="UP001470230">
    <property type="component" value="Unassembled WGS sequence"/>
</dbReference>
<organism evidence="6 7">
    <name type="scientific">Tritrichomonas musculus</name>
    <dbReference type="NCBI Taxonomy" id="1915356"/>
    <lineage>
        <taxon>Eukaryota</taxon>
        <taxon>Metamonada</taxon>
        <taxon>Parabasalia</taxon>
        <taxon>Tritrichomonadida</taxon>
        <taxon>Tritrichomonadidae</taxon>
        <taxon>Tritrichomonas</taxon>
    </lineage>
</organism>
<accession>A0ABR2HG41</accession>
<comment type="subcellular location">
    <subcellularLocation>
        <location evidence="1">Membrane</location>
        <topology evidence="1">Multi-pass membrane protein</topology>
    </subcellularLocation>
</comment>
<gene>
    <name evidence="6" type="ORF">M9Y10_020400</name>
</gene>
<keyword evidence="3 5" id="KW-1133">Transmembrane helix</keyword>
<dbReference type="PANTHER" id="PTHR48021:SF1">
    <property type="entry name" value="GH07001P-RELATED"/>
    <property type="match status" value="1"/>
</dbReference>
<evidence type="ECO:0000256" key="2">
    <source>
        <dbReference type="ARBA" id="ARBA00022692"/>
    </source>
</evidence>
<keyword evidence="2 5" id="KW-0812">Transmembrane</keyword>
<evidence type="ECO:0000256" key="1">
    <source>
        <dbReference type="ARBA" id="ARBA00004141"/>
    </source>
</evidence>
<keyword evidence="4 5" id="KW-0472">Membrane</keyword>
<dbReference type="EMBL" id="JAPFFF010000029">
    <property type="protein sequence ID" value="KAK8846385.1"/>
    <property type="molecule type" value="Genomic_DNA"/>
</dbReference>
<evidence type="ECO:0000313" key="7">
    <source>
        <dbReference type="Proteomes" id="UP001470230"/>
    </source>
</evidence>
<feature type="transmembrane region" description="Helical" evidence="5">
    <location>
        <begin position="190"/>
        <end position="211"/>
    </location>
</feature>
<sequence length="386" mass="44392">MPFQFHFLHDFYLQALENVKAKSLNFNIPDSLLEAAENVLFPSAKVSSIISVFLFYKIKKRRLFLSICLILNAIVWLVYLAFDEKRIWLAICLRICNGISIGVFHTISISYLFSFIYNDYVAFYGYLIQAVMFLSLTIVYVLFSFIEYKTVAVIFAIQDLLVAGIIFFVPEVQVPPKKVTHDYIFASHNLRNLFIIIMMMIFQQFCGINIVNRKIPMMLEGIGLEMKTTLQYVFVDTIGFLANFIGSFIVVSISRKIMWCISSLGTLIGLILFILMFTIDNLANWVGTLGAFFFYLFYGLGLGPITWYYGGELFPDSVRIEAGAVTLITNQVFTIIYYYLEKPLLKKFDEIGGVILCAVFDFISIFFGMYFIPKRKKNDIANTIFL</sequence>
<dbReference type="PANTHER" id="PTHR48021">
    <property type="match status" value="1"/>
</dbReference>
<feature type="transmembrane region" description="Helical" evidence="5">
    <location>
        <begin position="285"/>
        <end position="310"/>
    </location>
</feature>
<evidence type="ECO:0000313" key="6">
    <source>
        <dbReference type="EMBL" id="KAK8846385.1"/>
    </source>
</evidence>
<feature type="transmembrane region" description="Helical" evidence="5">
    <location>
        <begin position="120"/>
        <end position="145"/>
    </location>
</feature>
<evidence type="ECO:0000256" key="4">
    <source>
        <dbReference type="ARBA" id="ARBA00023136"/>
    </source>
</evidence>
<dbReference type="InterPro" id="IPR050549">
    <property type="entry name" value="MFS_Trehalose_Transporter"/>
</dbReference>
<feature type="transmembrane region" description="Helical" evidence="5">
    <location>
        <begin position="63"/>
        <end position="82"/>
    </location>
</feature>
<keyword evidence="7" id="KW-1185">Reference proteome</keyword>
<feature type="transmembrane region" description="Helical" evidence="5">
    <location>
        <begin position="88"/>
        <end position="113"/>
    </location>
</feature>
<feature type="transmembrane region" description="Helical" evidence="5">
    <location>
        <begin position="352"/>
        <end position="372"/>
    </location>
</feature>
<evidence type="ECO:0000256" key="5">
    <source>
        <dbReference type="SAM" id="Phobius"/>
    </source>
</evidence>
<name>A0ABR2HG41_9EUKA</name>
<dbReference type="InterPro" id="IPR003663">
    <property type="entry name" value="Sugar/inositol_transpt"/>
</dbReference>
<reference evidence="6 7" key="1">
    <citation type="submission" date="2024-04" db="EMBL/GenBank/DDBJ databases">
        <title>Tritrichomonas musculus Genome.</title>
        <authorList>
            <person name="Alves-Ferreira E."/>
            <person name="Grigg M."/>
            <person name="Lorenzi H."/>
            <person name="Galac M."/>
        </authorList>
    </citation>
    <scope>NUCLEOTIDE SEQUENCE [LARGE SCALE GENOMIC DNA]</scope>
    <source>
        <strain evidence="6 7">EAF2021</strain>
    </source>
</reference>
<evidence type="ECO:0000256" key="3">
    <source>
        <dbReference type="ARBA" id="ARBA00022989"/>
    </source>
</evidence>
<feature type="transmembrane region" description="Helical" evidence="5">
    <location>
        <begin position="258"/>
        <end position="279"/>
    </location>
</feature>
<protein>
    <submittedName>
        <fullName evidence="6">Glucose import</fullName>
    </submittedName>
</protein>
<feature type="transmembrane region" description="Helical" evidence="5">
    <location>
        <begin position="231"/>
        <end position="251"/>
    </location>
</feature>
<dbReference type="PRINTS" id="PR00171">
    <property type="entry name" value="SUGRTRNSPORT"/>
</dbReference>
<dbReference type="SUPFAM" id="SSF103473">
    <property type="entry name" value="MFS general substrate transporter"/>
    <property type="match status" value="1"/>
</dbReference>
<dbReference type="InterPro" id="IPR036259">
    <property type="entry name" value="MFS_trans_sf"/>
</dbReference>
<feature type="transmembrane region" description="Helical" evidence="5">
    <location>
        <begin position="151"/>
        <end position="169"/>
    </location>
</feature>
<dbReference type="InterPro" id="IPR005828">
    <property type="entry name" value="MFS_sugar_transport-like"/>
</dbReference>